<sequence length="275" mass="31688">MSYQRIKWMILYLSPMTIGVWEYVRHQFLLPYISMELGNFLTPFLAYLLSVTLLLKLFSVLENMQEQLNRERAAKIALEAGEQLARELHDGIAQSLFLLSVKLDSVDRKYGDHPVASDIVDLRKTVHEVNRYVRQAITNLRHTRAGEVMDQIRTIRGQINELTVELGLNVEMRWQLSESALSAKEQIELLSCLREAFLNINKHAEASKVVIESRGDASGWLCTVRDNGRGIQGDPFLLKDRFGLRIMKERAEEMNWMFSLASRQGDTSIEFRKEG</sequence>
<dbReference type="GO" id="GO:0016020">
    <property type="term" value="C:membrane"/>
    <property type="evidence" value="ECO:0007669"/>
    <property type="project" value="InterPro"/>
</dbReference>
<dbReference type="SUPFAM" id="SSF55874">
    <property type="entry name" value="ATPase domain of HSP90 chaperone/DNA topoisomerase II/histidine kinase"/>
    <property type="match status" value="1"/>
</dbReference>
<dbReference type="EMBL" id="CP048287">
    <property type="protein sequence ID" value="QHW35402.1"/>
    <property type="molecule type" value="Genomic_DNA"/>
</dbReference>
<geneLocation type="plasmid" evidence="11 12">
    <name>unnamed1</name>
</geneLocation>
<proteinExistence type="predicted"/>
<dbReference type="Gene3D" id="3.30.565.10">
    <property type="entry name" value="Histidine kinase-like ATPase, C-terminal domain"/>
    <property type="match status" value="1"/>
</dbReference>
<dbReference type="InterPro" id="IPR036890">
    <property type="entry name" value="HATPase_C_sf"/>
</dbReference>
<dbReference type="GO" id="GO:0046983">
    <property type="term" value="F:protein dimerization activity"/>
    <property type="evidence" value="ECO:0007669"/>
    <property type="project" value="InterPro"/>
</dbReference>
<dbReference type="Gene3D" id="1.20.5.1930">
    <property type="match status" value="1"/>
</dbReference>
<dbReference type="CDD" id="cd16917">
    <property type="entry name" value="HATPase_UhpB-NarQ-NarX-like"/>
    <property type="match status" value="1"/>
</dbReference>
<keyword evidence="12" id="KW-1185">Reference proteome</keyword>
<evidence type="ECO:0000256" key="8">
    <source>
        <dbReference type="ARBA" id="ARBA00023012"/>
    </source>
</evidence>
<keyword evidence="6 11" id="KW-0418">Kinase</keyword>
<reference evidence="11 12" key="1">
    <citation type="submission" date="2020-02" db="EMBL/GenBank/DDBJ databases">
        <title>Paenibacillus sp. nov., isolated from rhizosphere soil of tomato.</title>
        <authorList>
            <person name="Weon H.-Y."/>
            <person name="Lee S.A."/>
        </authorList>
    </citation>
    <scope>NUCLEOTIDE SEQUENCE [LARGE SCALE GENOMIC DNA]</scope>
    <source>
        <strain evidence="11 12">14171R-81</strain>
        <plasmid evidence="11 12">unnamed1</plasmid>
    </source>
</reference>
<accession>A0A6C0PCV3</accession>
<dbReference type="PANTHER" id="PTHR24421:SF10">
    <property type="entry name" value="NITRATE_NITRITE SENSOR PROTEIN NARQ"/>
    <property type="match status" value="1"/>
</dbReference>
<gene>
    <name evidence="11" type="ORF">GZH47_31365</name>
</gene>
<evidence type="ECO:0000256" key="7">
    <source>
        <dbReference type="ARBA" id="ARBA00022840"/>
    </source>
</evidence>
<keyword evidence="5" id="KW-0547">Nucleotide-binding</keyword>
<evidence type="ECO:0000256" key="3">
    <source>
        <dbReference type="ARBA" id="ARBA00022553"/>
    </source>
</evidence>
<dbReference type="GO" id="GO:0005524">
    <property type="term" value="F:ATP binding"/>
    <property type="evidence" value="ECO:0007669"/>
    <property type="project" value="UniProtKB-KW"/>
</dbReference>
<evidence type="ECO:0000256" key="1">
    <source>
        <dbReference type="ARBA" id="ARBA00000085"/>
    </source>
</evidence>
<keyword evidence="4" id="KW-0808">Transferase</keyword>
<dbReference type="Proteomes" id="UP000479114">
    <property type="component" value="Plasmid unnamed1"/>
</dbReference>
<evidence type="ECO:0000256" key="9">
    <source>
        <dbReference type="SAM" id="Phobius"/>
    </source>
</evidence>
<organism evidence="11 12">
    <name type="scientific">Paenibacillus rhizovicinus</name>
    <dbReference type="NCBI Taxonomy" id="2704463"/>
    <lineage>
        <taxon>Bacteria</taxon>
        <taxon>Bacillati</taxon>
        <taxon>Bacillota</taxon>
        <taxon>Bacilli</taxon>
        <taxon>Bacillales</taxon>
        <taxon>Paenibacillaceae</taxon>
        <taxon>Paenibacillus</taxon>
    </lineage>
</organism>
<keyword evidence="8" id="KW-0902">Two-component regulatory system</keyword>
<dbReference type="PANTHER" id="PTHR24421">
    <property type="entry name" value="NITRATE/NITRITE SENSOR PROTEIN NARX-RELATED"/>
    <property type="match status" value="1"/>
</dbReference>
<evidence type="ECO:0000313" key="11">
    <source>
        <dbReference type="EMBL" id="QHW35402.1"/>
    </source>
</evidence>
<keyword evidence="9" id="KW-1133">Transmembrane helix</keyword>
<keyword evidence="9" id="KW-0472">Membrane</keyword>
<evidence type="ECO:0000256" key="5">
    <source>
        <dbReference type="ARBA" id="ARBA00022741"/>
    </source>
</evidence>
<feature type="transmembrane region" description="Helical" evidence="9">
    <location>
        <begin position="7"/>
        <end position="24"/>
    </location>
</feature>
<dbReference type="InterPro" id="IPR011712">
    <property type="entry name" value="Sig_transdc_His_kin_sub3_dim/P"/>
</dbReference>
<evidence type="ECO:0000256" key="6">
    <source>
        <dbReference type="ARBA" id="ARBA00022777"/>
    </source>
</evidence>
<evidence type="ECO:0000259" key="10">
    <source>
        <dbReference type="Pfam" id="PF07730"/>
    </source>
</evidence>
<protein>
    <recommendedName>
        <fullName evidence="2">histidine kinase</fullName>
        <ecNumber evidence="2">2.7.13.3</ecNumber>
    </recommendedName>
</protein>
<feature type="transmembrane region" description="Helical" evidence="9">
    <location>
        <begin position="44"/>
        <end position="61"/>
    </location>
</feature>
<keyword evidence="9" id="KW-0812">Transmembrane</keyword>
<comment type="catalytic activity">
    <reaction evidence="1">
        <text>ATP + protein L-histidine = ADP + protein N-phospho-L-histidine.</text>
        <dbReference type="EC" id="2.7.13.3"/>
    </reaction>
</comment>
<keyword evidence="3" id="KW-0597">Phosphoprotein</keyword>
<keyword evidence="7" id="KW-0067">ATP-binding</keyword>
<dbReference type="InterPro" id="IPR050482">
    <property type="entry name" value="Sensor_HK_TwoCompSys"/>
</dbReference>
<keyword evidence="11" id="KW-0614">Plasmid</keyword>
<name>A0A6C0PCV3_9BACL</name>
<dbReference type="AlphaFoldDB" id="A0A6C0PCV3"/>
<feature type="domain" description="Signal transduction histidine kinase subgroup 3 dimerisation and phosphoacceptor" evidence="10">
    <location>
        <begin position="83"/>
        <end position="142"/>
    </location>
</feature>
<dbReference type="RefSeq" id="WP_162645549.1">
    <property type="nucleotide sequence ID" value="NZ_CP048287.1"/>
</dbReference>
<evidence type="ECO:0000256" key="2">
    <source>
        <dbReference type="ARBA" id="ARBA00012438"/>
    </source>
</evidence>
<dbReference type="GO" id="GO:0000155">
    <property type="term" value="F:phosphorelay sensor kinase activity"/>
    <property type="evidence" value="ECO:0007669"/>
    <property type="project" value="InterPro"/>
</dbReference>
<evidence type="ECO:0000313" key="12">
    <source>
        <dbReference type="Proteomes" id="UP000479114"/>
    </source>
</evidence>
<evidence type="ECO:0000256" key="4">
    <source>
        <dbReference type="ARBA" id="ARBA00022679"/>
    </source>
</evidence>
<dbReference type="EC" id="2.7.13.3" evidence="2"/>
<dbReference type="Pfam" id="PF07730">
    <property type="entry name" value="HisKA_3"/>
    <property type="match status" value="1"/>
</dbReference>
<dbReference type="KEGG" id="prz:GZH47_31365"/>